<dbReference type="FunFam" id="1.20.80.10:FF:000010">
    <property type="entry name" value="Acyl-CoA-binding domain-containing protein 5"/>
    <property type="match status" value="1"/>
</dbReference>
<dbReference type="PROSITE" id="PS51228">
    <property type="entry name" value="ACB_2"/>
    <property type="match status" value="1"/>
</dbReference>
<feature type="transmembrane region" description="Helical" evidence="3">
    <location>
        <begin position="355"/>
        <end position="373"/>
    </location>
</feature>
<dbReference type="PANTHER" id="PTHR23310:SF77">
    <property type="entry name" value="LD25952P"/>
    <property type="match status" value="1"/>
</dbReference>
<keyword evidence="6" id="KW-1185">Reference proteome</keyword>
<evidence type="ECO:0000313" key="6">
    <source>
        <dbReference type="Proteomes" id="UP001054837"/>
    </source>
</evidence>
<proteinExistence type="predicted"/>
<dbReference type="GO" id="GO:0019915">
    <property type="term" value="P:lipid storage"/>
    <property type="evidence" value="ECO:0007669"/>
    <property type="project" value="UniProtKB-ARBA"/>
</dbReference>
<reference evidence="5 6" key="1">
    <citation type="submission" date="2021-06" db="EMBL/GenBank/DDBJ databases">
        <title>Caerostris darwini draft genome.</title>
        <authorList>
            <person name="Kono N."/>
            <person name="Arakawa K."/>
        </authorList>
    </citation>
    <scope>NUCLEOTIDE SEQUENCE [LARGE SCALE GENOMIC DNA]</scope>
</reference>
<dbReference type="GO" id="GO:0005737">
    <property type="term" value="C:cytoplasm"/>
    <property type="evidence" value="ECO:0007669"/>
    <property type="project" value="TreeGrafter"/>
</dbReference>
<feature type="region of interest" description="Disordered" evidence="2">
    <location>
        <begin position="160"/>
        <end position="296"/>
    </location>
</feature>
<evidence type="ECO:0000256" key="2">
    <source>
        <dbReference type="SAM" id="MobiDB-lite"/>
    </source>
</evidence>
<name>A0AAV4RBS6_9ARAC</name>
<dbReference type="Gene3D" id="1.20.80.10">
    <property type="match status" value="1"/>
</dbReference>
<dbReference type="InterPro" id="IPR000582">
    <property type="entry name" value="Acyl-CoA-binding_protein"/>
</dbReference>
<evidence type="ECO:0000256" key="3">
    <source>
        <dbReference type="SAM" id="Phobius"/>
    </source>
</evidence>
<organism evidence="5 6">
    <name type="scientific">Caerostris darwini</name>
    <dbReference type="NCBI Taxonomy" id="1538125"/>
    <lineage>
        <taxon>Eukaryota</taxon>
        <taxon>Metazoa</taxon>
        <taxon>Ecdysozoa</taxon>
        <taxon>Arthropoda</taxon>
        <taxon>Chelicerata</taxon>
        <taxon>Arachnida</taxon>
        <taxon>Araneae</taxon>
        <taxon>Araneomorphae</taxon>
        <taxon>Entelegynae</taxon>
        <taxon>Araneoidea</taxon>
        <taxon>Araneidae</taxon>
        <taxon>Caerostris</taxon>
    </lineage>
</organism>
<feature type="domain" description="ACB" evidence="4">
    <location>
        <begin position="4"/>
        <end position="93"/>
    </location>
</feature>
<dbReference type="InterPro" id="IPR022408">
    <property type="entry name" value="Acyl-CoA-binding_prot_CS"/>
</dbReference>
<evidence type="ECO:0000259" key="4">
    <source>
        <dbReference type="PROSITE" id="PS51228"/>
    </source>
</evidence>
<dbReference type="CDD" id="cd00435">
    <property type="entry name" value="ACBP"/>
    <property type="match status" value="1"/>
</dbReference>
<feature type="compositionally biased region" description="Polar residues" evidence="2">
    <location>
        <begin position="248"/>
        <end position="263"/>
    </location>
</feature>
<dbReference type="GO" id="GO:0000062">
    <property type="term" value="F:fatty-acyl-CoA binding"/>
    <property type="evidence" value="ECO:0007669"/>
    <property type="project" value="InterPro"/>
</dbReference>
<comment type="caution">
    <text evidence="5">The sequence shown here is derived from an EMBL/GenBank/DDBJ whole genome shotgun (WGS) entry which is preliminary data.</text>
</comment>
<dbReference type="Proteomes" id="UP001054837">
    <property type="component" value="Unassembled WGS sequence"/>
</dbReference>
<keyword evidence="3" id="KW-1133">Transmembrane helix</keyword>
<dbReference type="PRINTS" id="PR00689">
    <property type="entry name" value="ACOABINDINGP"/>
</dbReference>
<dbReference type="EMBL" id="BPLQ01005918">
    <property type="protein sequence ID" value="GIY18436.1"/>
    <property type="molecule type" value="Genomic_DNA"/>
</dbReference>
<dbReference type="SUPFAM" id="SSF47027">
    <property type="entry name" value="Acyl-CoA binding protein"/>
    <property type="match status" value="1"/>
</dbReference>
<keyword evidence="3" id="KW-0812">Transmembrane</keyword>
<gene>
    <name evidence="5" type="primary">acbd5</name>
    <name evidence="5" type="ORF">CDAR_244911</name>
</gene>
<dbReference type="Pfam" id="PF00887">
    <property type="entry name" value="ACBP"/>
    <property type="match status" value="1"/>
</dbReference>
<sequence length="381" mass="42638">MATTEEKFHAAVEIIKSLPKSGTIQPSNETKLKFYSYFKQATEGPCESPKPSFLQVISRAKWEAWNKLGDMSKEDAMKNYVEAFIEVLQKYSLDDIEDPNEIYNYSNLMGPYIEYAPKAVQENYKLMNGKIKQPLNNNSEDHIEENHSSHYGLLSKDYKNGISREPEDYPTPVNGHNLNGNNDSDSDEFSDTLDRINEDDPPEASLTNGKPVANNNPLTDKGPSIVNMRGGGDHRVGSNEGGSAAGGPSNSRGNQFTRQQRSSDYPLHSGSDARLVGGAGGSRRGGEESTTEISSDMSEQLAMAVIRLQHSMEQVVIRLESLETLLLERRANNTSLQASAKNSSSWSFFGISPKLVIIILTWPFIAQWIMYLIRRRQRYMR</sequence>
<dbReference type="GO" id="GO:0006631">
    <property type="term" value="P:fatty acid metabolic process"/>
    <property type="evidence" value="ECO:0007669"/>
    <property type="project" value="TreeGrafter"/>
</dbReference>
<feature type="compositionally biased region" description="Polar residues" evidence="2">
    <location>
        <begin position="174"/>
        <end position="183"/>
    </location>
</feature>
<evidence type="ECO:0000313" key="5">
    <source>
        <dbReference type="EMBL" id="GIY18436.1"/>
    </source>
</evidence>
<dbReference type="PROSITE" id="PS00880">
    <property type="entry name" value="ACB_1"/>
    <property type="match status" value="1"/>
</dbReference>
<keyword evidence="3" id="KW-0472">Membrane</keyword>
<evidence type="ECO:0000256" key="1">
    <source>
        <dbReference type="ARBA" id="ARBA00023121"/>
    </source>
</evidence>
<feature type="compositionally biased region" description="Polar residues" evidence="2">
    <location>
        <begin position="205"/>
        <end position="218"/>
    </location>
</feature>
<accession>A0AAV4RBS6</accession>
<dbReference type="InterPro" id="IPR035984">
    <property type="entry name" value="Acyl-CoA-binding_sf"/>
</dbReference>
<dbReference type="AlphaFoldDB" id="A0AAV4RBS6"/>
<dbReference type="InterPro" id="IPR014352">
    <property type="entry name" value="FERM/acyl-CoA-bd_prot_sf"/>
</dbReference>
<protein>
    <submittedName>
        <fullName evidence="5">Acyl-CoA-binding domain-containing protein 5</fullName>
    </submittedName>
</protein>
<keyword evidence="1" id="KW-0446">Lipid-binding</keyword>
<dbReference type="PANTHER" id="PTHR23310">
    <property type="entry name" value="ACYL-COA-BINDING PROTEIN, ACBP"/>
    <property type="match status" value="1"/>
</dbReference>